<evidence type="ECO:0000313" key="3">
    <source>
        <dbReference type="EMBL" id="SMD09986.1"/>
    </source>
</evidence>
<dbReference type="EMBL" id="FWXR01000027">
    <property type="protein sequence ID" value="SMD09986.1"/>
    <property type="molecule type" value="Genomic_DNA"/>
</dbReference>
<proteinExistence type="predicted"/>
<evidence type="ECO:0000313" key="4">
    <source>
        <dbReference type="Proteomes" id="UP000192656"/>
    </source>
</evidence>
<dbReference type="Proteomes" id="UP000192656">
    <property type="component" value="Unassembled WGS sequence"/>
</dbReference>
<gene>
    <name evidence="3" type="ORF">SAMN06297251_12719</name>
</gene>
<evidence type="ECO:0000256" key="1">
    <source>
        <dbReference type="SAM" id="Coils"/>
    </source>
</evidence>
<dbReference type="Gene3D" id="2.60.120.260">
    <property type="entry name" value="Galactose-binding domain-like"/>
    <property type="match status" value="1"/>
</dbReference>
<dbReference type="AlphaFoldDB" id="A0A1W2EL16"/>
<dbReference type="STRING" id="937218.SAMN06297251_12719"/>
<accession>A0A1W2EL16</accession>
<sequence>MSSPLPTSSDGYAVTVSFTISPEVWNAVIPLFHDRLVAIEDFISAGYTAAQQAGTAMAQAIIQQSVTPQIAQINATISGFEDQLALAEDRLAALNNGGVVAANVTIMPVEGLDATNAQDAIAALAGFKAKFPAFAEANGEKFVRFSLDGSGFESAFVSFDPVYDAIGGLSDQIDGMAAEVDSAASSARLNALYIAELRGDRLNMVDGIVDPYTDTSDVSGASSNHLHNAQKKQFEYVNVNLSTLGLPISGGDKGASTAKGKAFDGDAATYWASSQSGSPVNGNAYIGRDFGAATVVKKIIIKNASATNNAVYSAAAQYSDDGANWVSYSNQGFSQTGGNTQVFDVSAAGAHRYWRVLATSTSANGSEWWVAEMTFEGAPAPMTLISSVFSSVTQSPSVARVAVQLAPPLSSSPVVPNVDLISSVSRDGGVTFSVAALEQIAVLTDGTKIYEGFADLTGQPAGASMVYKHVTANAKDAPISGTIMQWRG</sequence>
<evidence type="ECO:0000259" key="2">
    <source>
        <dbReference type="PROSITE" id="PS50022"/>
    </source>
</evidence>
<dbReference type="InterPro" id="IPR000421">
    <property type="entry name" value="FA58C"/>
</dbReference>
<keyword evidence="1" id="KW-0175">Coiled coil</keyword>
<dbReference type="Pfam" id="PF00754">
    <property type="entry name" value="F5_F8_type_C"/>
    <property type="match status" value="1"/>
</dbReference>
<feature type="domain" description="F5/8 type C" evidence="2">
    <location>
        <begin position="229"/>
        <end position="378"/>
    </location>
</feature>
<dbReference type="PROSITE" id="PS50022">
    <property type="entry name" value="FA58C_3"/>
    <property type="match status" value="1"/>
</dbReference>
<reference evidence="3 4" key="1">
    <citation type="submission" date="2017-04" db="EMBL/GenBank/DDBJ databases">
        <authorList>
            <person name="Afonso C.L."/>
            <person name="Miller P.J."/>
            <person name="Scott M.A."/>
            <person name="Spackman E."/>
            <person name="Goraichik I."/>
            <person name="Dimitrov K.M."/>
            <person name="Suarez D.L."/>
            <person name="Swayne D.E."/>
        </authorList>
    </citation>
    <scope>NUCLEOTIDE SEQUENCE [LARGE SCALE GENOMIC DNA]</scope>
    <source>
        <strain evidence="3 4">CGMCC 1.10972</strain>
    </source>
</reference>
<protein>
    <submittedName>
        <fullName evidence="3">F5/8 type C domain-containing protein</fullName>
    </submittedName>
</protein>
<name>A0A1W2EL16_9HYPH</name>
<feature type="coiled-coil region" evidence="1">
    <location>
        <begin position="70"/>
        <end position="97"/>
    </location>
</feature>
<keyword evidence="4" id="KW-1185">Reference proteome</keyword>
<dbReference type="SUPFAM" id="SSF49785">
    <property type="entry name" value="Galactose-binding domain-like"/>
    <property type="match status" value="1"/>
</dbReference>
<dbReference type="InterPro" id="IPR008979">
    <property type="entry name" value="Galactose-bd-like_sf"/>
</dbReference>
<organism evidence="3 4">
    <name type="scientific">Fulvimarina manganoxydans</name>
    <dbReference type="NCBI Taxonomy" id="937218"/>
    <lineage>
        <taxon>Bacteria</taxon>
        <taxon>Pseudomonadati</taxon>
        <taxon>Pseudomonadota</taxon>
        <taxon>Alphaproteobacteria</taxon>
        <taxon>Hyphomicrobiales</taxon>
        <taxon>Aurantimonadaceae</taxon>
        <taxon>Fulvimarina</taxon>
    </lineage>
</organism>